<evidence type="ECO:0000256" key="1">
    <source>
        <dbReference type="SAM" id="MobiDB-lite"/>
    </source>
</evidence>
<dbReference type="AlphaFoldDB" id="A0A6J4UYJ5"/>
<dbReference type="EMBL" id="CADCWL010000089">
    <property type="protein sequence ID" value="CAA9563662.1"/>
    <property type="molecule type" value="Genomic_DNA"/>
</dbReference>
<evidence type="ECO:0000313" key="2">
    <source>
        <dbReference type="EMBL" id="CAA9563662.1"/>
    </source>
</evidence>
<feature type="region of interest" description="Disordered" evidence="1">
    <location>
        <begin position="1"/>
        <end position="110"/>
    </location>
</feature>
<feature type="non-terminal residue" evidence="2">
    <location>
        <position position="1"/>
    </location>
</feature>
<reference evidence="2" key="1">
    <citation type="submission" date="2020-02" db="EMBL/GenBank/DDBJ databases">
        <authorList>
            <person name="Meier V. D."/>
        </authorList>
    </citation>
    <scope>NUCLEOTIDE SEQUENCE</scope>
    <source>
        <strain evidence="2">AVDCRST_MAG19</strain>
    </source>
</reference>
<accession>A0A6J4UYJ5</accession>
<proteinExistence type="predicted"/>
<feature type="compositionally biased region" description="Polar residues" evidence="1">
    <location>
        <begin position="30"/>
        <end position="53"/>
    </location>
</feature>
<organism evidence="2">
    <name type="scientific">uncultured Thermomicrobiales bacterium</name>
    <dbReference type="NCBI Taxonomy" id="1645740"/>
    <lineage>
        <taxon>Bacteria</taxon>
        <taxon>Pseudomonadati</taxon>
        <taxon>Thermomicrobiota</taxon>
        <taxon>Thermomicrobia</taxon>
        <taxon>Thermomicrobiales</taxon>
        <taxon>environmental samples</taxon>
    </lineage>
</organism>
<gene>
    <name evidence="2" type="ORF">AVDCRST_MAG19-2040</name>
</gene>
<feature type="non-terminal residue" evidence="2">
    <location>
        <position position="110"/>
    </location>
</feature>
<name>A0A6J4UYJ5_9BACT</name>
<protein>
    <submittedName>
        <fullName evidence="2">Uncharacterized protein</fullName>
    </submittedName>
</protein>
<sequence length="110" mass="11808">GRKGRHPAGRSPPRPRSHESCSAIGRGSIRTPTCESSESSSRLRQTPASQHRSNASDRRPRIARGRQPSGSSARTCAALEMRSTTRLPSNRGADGHRAGTPREPTGEEAL</sequence>